<feature type="region of interest" description="Disordered" evidence="9">
    <location>
        <begin position="128"/>
        <end position="189"/>
    </location>
</feature>
<evidence type="ECO:0000256" key="2">
    <source>
        <dbReference type="ARBA" id="ARBA00022473"/>
    </source>
</evidence>
<feature type="region of interest" description="Disordered" evidence="9">
    <location>
        <begin position="206"/>
        <end position="273"/>
    </location>
</feature>
<reference evidence="11 12" key="1">
    <citation type="submission" date="2020-02" db="EMBL/GenBank/DDBJ databases">
        <authorList>
            <person name="Ma Q."/>
            <person name="Huang Y."/>
            <person name="Song X."/>
            <person name="Pei D."/>
        </authorList>
    </citation>
    <scope>NUCLEOTIDE SEQUENCE [LARGE SCALE GENOMIC DNA]</scope>
    <source>
        <strain evidence="11">Sxm20200214</strain>
        <tissue evidence="11">Leaf</tissue>
    </source>
</reference>
<keyword evidence="6" id="KW-0131">Cell cycle</keyword>
<evidence type="ECO:0000256" key="4">
    <source>
        <dbReference type="ARBA" id="ARBA00022618"/>
    </source>
</evidence>
<dbReference type="Pfam" id="PF06136">
    <property type="entry name" value="SOK"/>
    <property type="match status" value="1"/>
</dbReference>
<feature type="compositionally biased region" description="Low complexity" evidence="9">
    <location>
        <begin position="237"/>
        <end position="248"/>
    </location>
</feature>
<dbReference type="InterPro" id="IPR021182">
    <property type="entry name" value="SOK_magnoliopsida"/>
</dbReference>
<dbReference type="EMBL" id="JAAMPC010000002">
    <property type="protein sequence ID" value="KAG2327423.1"/>
    <property type="molecule type" value="Genomic_DNA"/>
</dbReference>
<comment type="caution">
    <text evidence="11">The sequence shown here is derived from an EMBL/GenBank/DDBJ whole genome shotgun (WGS) entry which is preliminary data.</text>
</comment>
<dbReference type="GO" id="GO:0051302">
    <property type="term" value="P:regulation of cell division"/>
    <property type="evidence" value="ECO:0007669"/>
    <property type="project" value="UniProtKB-ARBA"/>
</dbReference>
<dbReference type="GO" id="GO:2000067">
    <property type="term" value="P:regulation of root morphogenesis"/>
    <property type="evidence" value="ECO:0007669"/>
    <property type="project" value="UniProtKB-ARBA"/>
</dbReference>
<keyword evidence="4" id="KW-0132">Cell division</keyword>
<proteinExistence type="inferred from homology"/>
<dbReference type="Proteomes" id="UP000886595">
    <property type="component" value="Unassembled WGS sequence"/>
</dbReference>
<feature type="compositionally biased region" description="Polar residues" evidence="9">
    <location>
        <begin position="398"/>
        <end position="409"/>
    </location>
</feature>
<feature type="compositionally biased region" description="Low complexity" evidence="9">
    <location>
        <begin position="439"/>
        <end position="452"/>
    </location>
</feature>
<keyword evidence="2" id="KW-0217">Developmental protein</keyword>
<evidence type="ECO:0000256" key="8">
    <source>
        <dbReference type="ARBA" id="ARBA00046534"/>
    </source>
</evidence>
<keyword evidence="3" id="KW-1003">Cell membrane</keyword>
<organism evidence="11 12">
    <name type="scientific">Brassica carinata</name>
    <name type="common">Ethiopian mustard</name>
    <name type="synonym">Abyssinian cabbage</name>
    <dbReference type="NCBI Taxonomy" id="52824"/>
    <lineage>
        <taxon>Eukaryota</taxon>
        <taxon>Viridiplantae</taxon>
        <taxon>Streptophyta</taxon>
        <taxon>Embryophyta</taxon>
        <taxon>Tracheophyta</taxon>
        <taxon>Spermatophyta</taxon>
        <taxon>Magnoliopsida</taxon>
        <taxon>eudicotyledons</taxon>
        <taxon>Gunneridae</taxon>
        <taxon>Pentapetalae</taxon>
        <taxon>rosids</taxon>
        <taxon>malvids</taxon>
        <taxon>Brassicales</taxon>
        <taxon>Brassicaceae</taxon>
        <taxon>Brassiceae</taxon>
        <taxon>Brassica</taxon>
    </lineage>
</organism>
<feature type="compositionally biased region" description="Polar residues" evidence="9">
    <location>
        <begin position="133"/>
        <end position="142"/>
    </location>
</feature>
<feature type="compositionally biased region" description="Basic and acidic residues" evidence="9">
    <location>
        <begin position="477"/>
        <end position="493"/>
    </location>
</feature>
<dbReference type="InterPro" id="IPR010369">
    <property type="entry name" value="SOK"/>
</dbReference>
<comment type="similarity">
    <text evidence="7">Belongs to the SOSEKI family.</text>
</comment>
<evidence type="ECO:0000313" key="11">
    <source>
        <dbReference type="EMBL" id="KAG2327423.1"/>
    </source>
</evidence>
<evidence type="ECO:0000256" key="1">
    <source>
        <dbReference type="ARBA" id="ARBA00004413"/>
    </source>
</evidence>
<evidence type="ECO:0000259" key="10">
    <source>
        <dbReference type="Pfam" id="PF06136"/>
    </source>
</evidence>
<comment type="subcellular location">
    <subcellularLocation>
        <location evidence="1">Cell membrane</location>
        <topology evidence="1">Peripheral membrane protein</topology>
        <orientation evidence="1">Cytoplasmic side</orientation>
    </subcellularLocation>
</comment>
<dbReference type="PANTHER" id="PTHR31083:SF6">
    <property type="entry name" value="PROTEIN SOSEKI 3"/>
    <property type="match status" value="1"/>
</dbReference>
<gene>
    <name evidence="11" type="ORF">Bca52824_010151</name>
</gene>
<dbReference type="PANTHER" id="PTHR31083">
    <property type="entry name" value="UPSTREAM OF FLC PROTEIN (DUF966)"/>
    <property type="match status" value="1"/>
</dbReference>
<dbReference type="AlphaFoldDB" id="A0A8X7WB21"/>
<evidence type="ECO:0000256" key="7">
    <source>
        <dbReference type="ARBA" id="ARBA00024211"/>
    </source>
</evidence>
<dbReference type="OrthoDB" id="1280899at2759"/>
<dbReference type="InterPro" id="IPR048351">
    <property type="entry name" value="SOK_DIX"/>
</dbReference>
<name>A0A8X7WB21_BRACI</name>
<evidence type="ECO:0000256" key="3">
    <source>
        <dbReference type="ARBA" id="ARBA00022475"/>
    </source>
</evidence>
<sequence>MEGRMKKYREGVSPERAKVWTEKSPKYHQKIKKVQIVYYLSKNRQLEHPHFMEVLLSSPNGLYLRDVIERLNVLRGRGMASMYSWSSKRSYRNGFVWHDLSEDDLILPAHGNEYVLKGSEIIDESTTDHFSPLENSAGQTMKQIVVEPPPSSSRSMDDDSSSSSTSMKRTNKEDDELSPPALRSVSSSDSRDAKNWCLAEYKSEGLADASTQTDETVSNKPVETLSRGVSTDDADASLSSESESSEPSCEGKEEEISRNSVSPPVSNTASSLTAKTDTLESLIRADVSKMNSFRILEQEDVRMTAANSRIKASNMLMQLISCGSISVKDNKFGLVPAYKPKFGHSKFPSPFFSSSFMMGDVDRLSETPSLMSLRLEEKEYFSGSLVETKLQKKDAADGNTSLKRSSSYNGDRASKQMGVVENGDSKPGCSKHIPRSRKASSSSMKSKQQPRSESMRSPVSKNTTKNIPSPSKTSDVCSKRITESLMKPEEDSEKVIKIEERLASGARVIIESKVPPSSS</sequence>
<protein>
    <recommendedName>
        <fullName evidence="10">SOSEKI DIX-like domain-containing protein</fullName>
    </recommendedName>
</protein>
<dbReference type="GO" id="GO:0005886">
    <property type="term" value="C:plasma membrane"/>
    <property type="evidence" value="ECO:0007669"/>
    <property type="project" value="UniProtKB-SubCell"/>
</dbReference>
<feature type="domain" description="SOSEKI DIX-like" evidence="10">
    <location>
        <begin position="34"/>
        <end position="122"/>
    </location>
</feature>
<feature type="region of interest" description="Disordered" evidence="9">
    <location>
        <begin position="392"/>
        <end position="493"/>
    </location>
</feature>
<dbReference type="GO" id="GO:0090708">
    <property type="term" value="P:specification of plant organ axis polarity"/>
    <property type="evidence" value="ECO:0007669"/>
    <property type="project" value="UniProtKB-ARBA"/>
</dbReference>
<comment type="subunit">
    <text evidence="8">Homodimer. Forms long polymer filaments with other SOKs proteins polymers (e.g. SOK1, SOK2, SOK3 and SOK4) crucial for polar localization and biological activity. Binds to ANGUSTIFOLIA (AN).</text>
</comment>
<dbReference type="GO" id="GO:0051258">
    <property type="term" value="P:protein polymerization"/>
    <property type="evidence" value="ECO:0007669"/>
    <property type="project" value="UniProtKB-ARBA"/>
</dbReference>
<feature type="compositionally biased region" description="Polar residues" evidence="9">
    <location>
        <begin position="209"/>
        <end position="221"/>
    </location>
</feature>
<keyword evidence="5" id="KW-0472">Membrane</keyword>
<feature type="compositionally biased region" description="Polar residues" evidence="9">
    <location>
        <begin position="455"/>
        <end position="476"/>
    </location>
</feature>
<evidence type="ECO:0000256" key="6">
    <source>
        <dbReference type="ARBA" id="ARBA00023306"/>
    </source>
</evidence>
<accession>A0A8X7WB21</accession>
<evidence type="ECO:0000256" key="5">
    <source>
        <dbReference type="ARBA" id="ARBA00023136"/>
    </source>
</evidence>
<dbReference type="GO" id="GO:0051301">
    <property type="term" value="P:cell division"/>
    <property type="evidence" value="ECO:0007669"/>
    <property type="project" value="UniProtKB-KW"/>
</dbReference>
<dbReference type="PIRSF" id="PIRSF031043">
    <property type="entry name" value="UCP031043"/>
    <property type="match status" value="1"/>
</dbReference>
<keyword evidence="12" id="KW-1185">Reference proteome</keyword>
<evidence type="ECO:0000256" key="9">
    <source>
        <dbReference type="SAM" id="MobiDB-lite"/>
    </source>
</evidence>
<evidence type="ECO:0000313" key="12">
    <source>
        <dbReference type="Proteomes" id="UP000886595"/>
    </source>
</evidence>
<feature type="compositionally biased region" description="Polar residues" evidence="9">
    <location>
        <begin position="258"/>
        <end position="273"/>
    </location>
</feature>